<proteinExistence type="inferred from homology"/>
<dbReference type="InterPro" id="IPR001584">
    <property type="entry name" value="Integrase_cat-core"/>
</dbReference>
<dbReference type="Gene3D" id="3.30.420.10">
    <property type="entry name" value="Ribonuclease H-like superfamily/Ribonuclease H"/>
    <property type="match status" value="1"/>
</dbReference>
<dbReference type="SUPFAM" id="SSF53098">
    <property type="entry name" value="Ribonuclease H-like"/>
    <property type="match status" value="1"/>
</dbReference>
<evidence type="ECO:0000313" key="4">
    <source>
        <dbReference type="Proteomes" id="UP001139516"/>
    </source>
</evidence>
<evidence type="ECO:0000256" key="1">
    <source>
        <dbReference type="ARBA" id="ARBA00009277"/>
    </source>
</evidence>
<dbReference type="InterPro" id="IPR012337">
    <property type="entry name" value="RNaseH-like_sf"/>
</dbReference>
<dbReference type="NCBIfam" id="NF033546">
    <property type="entry name" value="transpos_IS21"/>
    <property type="match status" value="1"/>
</dbReference>
<dbReference type="InterPro" id="IPR036397">
    <property type="entry name" value="RNaseH_sf"/>
</dbReference>
<dbReference type="InterPro" id="IPR054353">
    <property type="entry name" value="IstA-like_C"/>
</dbReference>
<feature type="non-terminal residue" evidence="3">
    <location>
        <position position="1"/>
    </location>
</feature>
<gene>
    <name evidence="3" type="primary">istA</name>
    <name evidence="3" type="ORF">M0638_26205</name>
</gene>
<dbReference type="GO" id="GO:0003676">
    <property type="term" value="F:nucleic acid binding"/>
    <property type="evidence" value="ECO:0007669"/>
    <property type="project" value="InterPro"/>
</dbReference>
<comment type="similarity">
    <text evidence="1">Belongs to the transposase IS21/IS408/IS1162 family.</text>
</comment>
<dbReference type="AlphaFoldDB" id="A0A9X1YCX9"/>
<keyword evidence="4" id="KW-1185">Reference proteome</keyword>
<name>A0A9X1YCX9_9PROT</name>
<protein>
    <submittedName>
        <fullName evidence="3">IS21 family transposase</fullName>
    </submittedName>
</protein>
<dbReference type="Proteomes" id="UP001139516">
    <property type="component" value="Unassembled WGS sequence"/>
</dbReference>
<feature type="non-terminal residue" evidence="3">
    <location>
        <position position="316"/>
    </location>
</feature>
<dbReference type="PROSITE" id="PS50994">
    <property type="entry name" value="INTEGRASE"/>
    <property type="match status" value="1"/>
</dbReference>
<organism evidence="3 4">
    <name type="scientific">Roseomonas acroporae</name>
    <dbReference type="NCBI Taxonomy" id="2937791"/>
    <lineage>
        <taxon>Bacteria</taxon>
        <taxon>Pseudomonadati</taxon>
        <taxon>Pseudomonadota</taxon>
        <taxon>Alphaproteobacteria</taxon>
        <taxon>Acetobacterales</taxon>
        <taxon>Roseomonadaceae</taxon>
        <taxon>Roseomonas</taxon>
    </lineage>
</organism>
<dbReference type="GO" id="GO:0015074">
    <property type="term" value="P:DNA integration"/>
    <property type="evidence" value="ECO:0007669"/>
    <property type="project" value="InterPro"/>
</dbReference>
<dbReference type="Pfam" id="PF22483">
    <property type="entry name" value="Mu-transpos_C_2"/>
    <property type="match status" value="1"/>
</dbReference>
<dbReference type="RefSeq" id="WP_248669898.1">
    <property type="nucleotide sequence ID" value="NZ_JALPRX010000152.1"/>
</dbReference>
<accession>A0A9X1YCX9</accession>
<reference evidence="3" key="1">
    <citation type="submission" date="2022-04" db="EMBL/GenBank/DDBJ databases">
        <title>Roseomonas acroporae sp. nov., isolated from coral Acropora digitifera.</title>
        <authorList>
            <person name="Sun H."/>
        </authorList>
    </citation>
    <scope>NUCLEOTIDE SEQUENCE</scope>
    <source>
        <strain evidence="3">NAR14</strain>
    </source>
</reference>
<feature type="domain" description="Integrase catalytic" evidence="2">
    <location>
        <begin position="39"/>
        <end position="215"/>
    </location>
</feature>
<dbReference type="PANTHER" id="PTHR35004:SF7">
    <property type="entry name" value="INTEGRASE PROTEIN"/>
    <property type="match status" value="1"/>
</dbReference>
<comment type="caution">
    <text evidence="3">The sequence shown here is derived from an EMBL/GenBank/DDBJ whole genome shotgun (WGS) entry which is preliminary data.</text>
</comment>
<dbReference type="EMBL" id="JALPRX010000152">
    <property type="protein sequence ID" value="MCK8787851.1"/>
    <property type="molecule type" value="Genomic_DNA"/>
</dbReference>
<evidence type="ECO:0000313" key="3">
    <source>
        <dbReference type="EMBL" id="MCK8787851.1"/>
    </source>
</evidence>
<sequence>VVRQELASERGIRVSLRTVERAVAPLRRELRAEALATVRFETPPGRQLQIDFGERQVRIGEETVRAYLFVATLGYSRRLFVRAFRHERQASWFAGIEEAFRHFGGRPAELLLDNARALVDRHDAQTREVVFNERFHAFARYWDIRPQACAPYRARTKGKDERGVGYVKRNAIAGRGFASWAELEAHLARWTREVADLRVHGTTGEAPRVRFDRDEAAALRPLGDKPPFGQLRELTRRVQNDGCVDVDTNHYSVPWPLIGAGVSVVVCGGEVAIRHAGAEVARHAQRLGRRERAILPAHLRGLVTAGVAADGAAPVP</sequence>
<dbReference type="Pfam" id="PF00665">
    <property type="entry name" value="rve"/>
    <property type="match status" value="1"/>
</dbReference>
<dbReference type="PANTHER" id="PTHR35004">
    <property type="entry name" value="TRANSPOSASE RV3428C-RELATED"/>
    <property type="match status" value="1"/>
</dbReference>
<evidence type="ECO:0000259" key="2">
    <source>
        <dbReference type="PROSITE" id="PS50994"/>
    </source>
</evidence>